<accession>A0A914V213</accession>
<keyword evidence="1" id="KW-0732">Signal</keyword>
<reference evidence="3" key="1">
    <citation type="submission" date="2022-11" db="UniProtKB">
        <authorList>
            <consortium name="WormBaseParasite"/>
        </authorList>
    </citation>
    <scope>IDENTIFICATION</scope>
</reference>
<organism evidence="2 3">
    <name type="scientific">Plectus sambesii</name>
    <dbReference type="NCBI Taxonomy" id="2011161"/>
    <lineage>
        <taxon>Eukaryota</taxon>
        <taxon>Metazoa</taxon>
        <taxon>Ecdysozoa</taxon>
        <taxon>Nematoda</taxon>
        <taxon>Chromadorea</taxon>
        <taxon>Plectida</taxon>
        <taxon>Plectina</taxon>
        <taxon>Plectoidea</taxon>
        <taxon>Plectidae</taxon>
        <taxon>Plectus</taxon>
    </lineage>
</organism>
<keyword evidence="2" id="KW-1185">Reference proteome</keyword>
<evidence type="ECO:0000256" key="1">
    <source>
        <dbReference type="SAM" id="SignalP"/>
    </source>
</evidence>
<dbReference type="WBParaSite" id="PSAMB.scaffold13983size2047.g35854.t1">
    <property type="protein sequence ID" value="PSAMB.scaffold13983size2047.g35854.t1"/>
    <property type="gene ID" value="PSAMB.scaffold13983size2047.g35854"/>
</dbReference>
<proteinExistence type="predicted"/>
<feature type="signal peptide" evidence="1">
    <location>
        <begin position="1"/>
        <end position="20"/>
    </location>
</feature>
<dbReference type="PANTHER" id="PTHR46901:SF2">
    <property type="entry name" value="GH04942P"/>
    <property type="match status" value="1"/>
</dbReference>
<protein>
    <submittedName>
        <fullName evidence="3">Uncharacterized protein</fullName>
    </submittedName>
</protein>
<dbReference type="Proteomes" id="UP000887566">
    <property type="component" value="Unplaced"/>
</dbReference>
<evidence type="ECO:0000313" key="3">
    <source>
        <dbReference type="WBParaSite" id="PSAMB.scaffold13983size2047.g35854.t1"/>
    </source>
</evidence>
<feature type="chain" id="PRO_5037456734" evidence="1">
    <location>
        <begin position="21"/>
        <end position="132"/>
    </location>
</feature>
<dbReference type="PANTHER" id="PTHR46901">
    <property type="entry name" value="GH04942P"/>
    <property type="match status" value="1"/>
</dbReference>
<evidence type="ECO:0000313" key="2">
    <source>
        <dbReference type="Proteomes" id="UP000887566"/>
    </source>
</evidence>
<name>A0A914V213_9BILA</name>
<sequence length="132" mass="14559">MTKVSLLVFLLWAGKAAVEAHVALTFPPARYPPLDFLDNARTTPPCGVPRPQAATFTTLYTNTPYNMTWRMQYPHQGGYRLTLLDATGRQLQALTRPSASSQAGFSGLEDQTAQESDGIIFQQPCPQCTVRL</sequence>
<dbReference type="AlphaFoldDB" id="A0A914V213"/>